<evidence type="ECO:0000256" key="1">
    <source>
        <dbReference type="SAM" id="Phobius"/>
    </source>
</evidence>
<gene>
    <name evidence="2" type="ORF">SCARUB_04530</name>
</gene>
<dbReference type="AlphaFoldDB" id="A0A1E3X418"/>
<dbReference type="Proteomes" id="UP000094056">
    <property type="component" value="Unassembled WGS sequence"/>
</dbReference>
<accession>A0A1E3X418</accession>
<organism evidence="2 3">
    <name type="scientific">Candidatus Scalindua rubra</name>
    <dbReference type="NCBI Taxonomy" id="1872076"/>
    <lineage>
        <taxon>Bacteria</taxon>
        <taxon>Pseudomonadati</taxon>
        <taxon>Planctomycetota</taxon>
        <taxon>Candidatus Brocadiia</taxon>
        <taxon>Candidatus Brocadiales</taxon>
        <taxon>Candidatus Scalinduaceae</taxon>
        <taxon>Candidatus Scalindua</taxon>
    </lineage>
</organism>
<feature type="transmembrane region" description="Helical" evidence="1">
    <location>
        <begin position="7"/>
        <end position="24"/>
    </location>
</feature>
<comment type="caution">
    <text evidence="2">The sequence shown here is derived from an EMBL/GenBank/DDBJ whole genome shotgun (WGS) entry which is preliminary data.</text>
</comment>
<keyword evidence="1" id="KW-0472">Membrane</keyword>
<keyword evidence="1" id="KW-0812">Transmembrane</keyword>
<evidence type="ECO:0000313" key="3">
    <source>
        <dbReference type="Proteomes" id="UP000094056"/>
    </source>
</evidence>
<evidence type="ECO:0000313" key="2">
    <source>
        <dbReference type="EMBL" id="ODS30371.1"/>
    </source>
</evidence>
<sequence>MRKELQALIAAIIIGGLVYYGFYLRDQDDPPPQIPMEDFFKNPT</sequence>
<name>A0A1E3X418_9BACT</name>
<reference evidence="2 3" key="1">
    <citation type="submission" date="2016-07" db="EMBL/GenBank/DDBJ databases">
        <title>Draft genome of Scalindua rubra, obtained from a brine-seawater interface in the Red Sea, sheds light on salt adaptation in anammox bacteria.</title>
        <authorList>
            <person name="Speth D.R."/>
            <person name="Lagkouvardos I."/>
            <person name="Wang Y."/>
            <person name="Qian P.-Y."/>
            <person name="Dutilh B.E."/>
            <person name="Jetten M.S."/>
        </authorList>
    </citation>
    <scope>NUCLEOTIDE SEQUENCE [LARGE SCALE GENOMIC DNA]</scope>
    <source>
        <strain evidence="2">BSI-1</strain>
    </source>
</reference>
<dbReference type="EMBL" id="MAYW01000237">
    <property type="protein sequence ID" value="ODS30371.1"/>
    <property type="molecule type" value="Genomic_DNA"/>
</dbReference>
<protein>
    <submittedName>
        <fullName evidence="2">Uncharacterized protein</fullName>
    </submittedName>
</protein>
<keyword evidence="1" id="KW-1133">Transmembrane helix</keyword>
<feature type="non-terminal residue" evidence="2">
    <location>
        <position position="44"/>
    </location>
</feature>
<proteinExistence type="predicted"/>